<dbReference type="GO" id="GO:0004315">
    <property type="term" value="F:3-oxoacyl-[acyl-carrier-protein] synthase activity"/>
    <property type="evidence" value="ECO:0007669"/>
    <property type="project" value="InterPro"/>
</dbReference>
<dbReference type="InterPro" id="IPR013751">
    <property type="entry name" value="ACP_syn_III_N"/>
</dbReference>
<evidence type="ECO:0000259" key="4">
    <source>
        <dbReference type="Pfam" id="PF08545"/>
    </source>
</evidence>
<dbReference type="Gene3D" id="3.40.47.10">
    <property type="match status" value="2"/>
</dbReference>
<dbReference type="Pfam" id="PF08541">
    <property type="entry name" value="ACP_syn_III_C"/>
    <property type="match status" value="1"/>
</dbReference>
<dbReference type="PANTHER" id="PTHR34069">
    <property type="entry name" value="3-OXOACYL-[ACYL-CARRIER-PROTEIN] SYNTHASE 3"/>
    <property type="match status" value="1"/>
</dbReference>
<dbReference type="Pfam" id="PF08545">
    <property type="entry name" value="ACP_syn_III"/>
    <property type="match status" value="1"/>
</dbReference>
<feature type="domain" description="Beta-ketoacyl-[acyl-carrier-protein] synthase III C-terminal" evidence="3">
    <location>
        <begin position="259"/>
        <end position="338"/>
    </location>
</feature>
<evidence type="ECO:0000313" key="5">
    <source>
        <dbReference type="EMBL" id="CAB4831851.1"/>
    </source>
</evidence>
<dbReference type="GO" id="GO:0006633">
    <property type="term" value="P:fatty acid biosynthetic process"/>
    <property type="evidence" value="ECO:0007669"/>
    <property type="project" value="InterPro"/>
</dbReference>
<dbReference type="NCBIfam" id="NF006720">
    <property type="entry name" value="PRK09258.1"/>
    <property type="match status" value="1"/>
</dbReference>
<name>A0A6J7AFU9_9ZZZZ</name>
<evidence type="ECO:0000256" key="2">
    <source>
        <dbReference type="ARBA" id="ARBA00023315"/>
    </source>
</evidence>
<dbReference type="SUPFAM" id="SSF53901">
    <property type="entry name" value="Thiolase-like"/>
    <property type="match status" value="1"/>
</dbReference>
<dbReference type="InterPro" id="IPR013747">
    <property type="entry name" value="ACP_syn_III_C"/>
</dbReference>
<keyword evidence="2" id="KW-0012">Acyltransferase</keyword>
<evidence type="ECO:0000256" key="1">
    <source>
        <dbReference type="ARBA" id="ARBA00022679"/>
    </source>
</evidence>
<dbReference type="PANTHER" id="PTHR34069:SF3">
    <property type="entry name" value="ACYL-COA:ACYL-COA ALKYLTRANSFERASE"/>
    <property type="match status" value="1"/>
</dbReference>
<dbReference type="InterPro" id="IPR016039">
    <property type="entry name" value="Thiolase-like"/>
</dbReference>
<keyword evidence="1" id="KW-0808">Transferase</keyword>
<sequence length="340" mass="35595">MPGNATFRYVDTAILAVAVADAPIVVTSEEIDAQLVDTYARLGLRPGMLELLAGISERRWWPEDVTFADAAAMAGAKALADAGVDPTQVGLLIDTSVCRDALEPSAAVDVHAQLGLSSACLNFDLSNACLGFINGMQLAAMFIDSGQIDYALIVDGEGCRRPQESTITRLQDPGTTKEDVLANFATLTLGSGGAAMVLGRASEHPEGHRFVGGVSRAATEHNKLCVGDINGMSTDARGLLEAGVALASEAWAEATEVFDWKDLDCYIIHQVSQVHTASIVDALGIDKTKVPVTFPTRGNVGPASVPFTLAHFAADLVAGQRIACMGIGSGLNAAVIEITW</sequence>
<dbReference type="GO" id="GO:0044550">
    <property type="term" value="P:secondary metabolite biosynthetic process"/>
    <property type="evidence" value="ECO:0007669"/>
    <property type="project" value="TreeGrafter"/>
</dbReference>
<organism evidence="5">
    <name type="scientific">freshwater metagenome</name>
    <dbReference type="NCBI Taxonomy" id="449393"/>
    <lineage>
        <taxon>unclassified sequences</taxon>
        <taxon>metagenomes</taxon>
        <taxon>ecological metagenomes</taxon>
    </lineage>
</organism>
<dbReference type="EMBL" id="CAFABK010000042">
    <property type="protein sequence ID" value="CAB4831851.1"/>
    <property type="molecule type" value="Genomic_DNA"/>
</dbReference>
<reference evidence="5" key="1">
    <citation type="submission" date="2020-05" db="EMBL/GenBank/DDBJ databases">
        <authorList>
            <person name="Chiriac C."/>
            <person name="Salcher M."/>
            <person name="Ghai R."/>
            <person name="Kavagutti S V."/>
        </authorList>
    </citation>
    <scope>NUCLEOTIDE SEQUENCE</scope>
</reference>
<dbReference type="AlphaFoldDB" id="A0A6J7AFU9"/>
<protein>
    <submittedName>
        <fullName evidence="5">Unannotated protein</fullName>
    </submittedName>
</protein>
<proteinExistence type="predicted"/>
<accession>A0A6J7AFU9</accession>
<feature type="domain" description="Beta-ketoacyl-[acyl-carrier-protein] synthase III N-terminal" evidence="4">
    <location>
        <begin position="123"/>
        <end position="204"/>
    </location>
</feature>
<evidence type="ECO:0000259" key="3">
    <source>
        <dbReference type="Pfam" id="PF08541"/>
    </source>
</evidence>
<gene>
    <name evidence="5" type="ORF">UFOPK3204_01024</name>
</gene>